<sequence>MHNQCVFSNPDVQIVVQNVTNEAAAGDMLSSSSGVEKSAMGSGKVRGSLGEGILTSTETSREEYDEDEDNHIEEEPILAPVKAAINGVKGKKKRKTIDDILGFTKVNSANNKGRKNKQKCEVYRSAVAALALSASILLEDLSIEIEFC</sequence>
<dbReference type="EMBL" id="CM046394">
    <property type="protein sequence ID" value="KAI8547987.1"/>
    <property type="molecule type" value="Genomic_DNA"/>
</dbReference>
<accession>A0ACC0N3T4</accession>
<dbReference type="Proteomes" id="UP001062846">
    <property type="component" value="Chromosome 7"/>
</dbReference>
<reference evidence="1" key="1">
    <citation type="submission" date="2022-02" db="EMBL/GenBank/DDBJ databases">
        <title>Plant Genome Project.</title>
        <authorList>
            <person name="Zhang R.-G."/>
        </authorList>
    </citation>
    <scope>NUCLEOTIDE SEQUENCE</scope>
    <source>
        <strain evidence="1">AT1</strain>
    </source>
</reference>
<evidence type="ECO:0000313" key="2">
    <source>
        <dbReference type="Proteomes" id="UP001062846"/>
    </source>
</evidence>
<organism evidence="1 2">
    <name type="scientific">Rhododendron molle</name>
    <name type="common">Chinese azalea</name>
    <name type="synonym">Azalea mollis</name>
    <dbReference type="NCBI Taxonomy" id="49168"/>
    <lineage>
        <taxon>Eukaryota</taxon>
        <taxon>Viridiplantae</taxon>
        <taxon>Streptophyta</taxon>
        <taxon>Embryophyta</taxon>
        <taxon>Tracheophyta</taxon>
        <taxon>Spermatophyta</taxon>
        <taxon>Magnoliopsida</taxon>
        <taxon>eudicotyledons</taxon>
        <taxon>Gunneridae</taxon>
        <taxon>Pentapetalae</taxon>
        <taxon>asterids</taxon>
        <taxon>Ericales</taxon>
        <taxon>Ericaceae</taxon>
        <taxon>Ericoideae</taxon>
        <taxon>Rhodoreae</taxon>
        <taxon>Rhododendron</taxon>
    </lineage>
</organism>
<keyword evidence="2" id="KW-1185">Reference proteome</keyword>
<evidence type="ECO:0000313" key="1">
    <source>
        <dbReference type="EMBL" id="KAI8547987.1"/>
    </source>
</evidence>
<name>A0ACC0N3T4_RHOML</name>
<gene>
    <name evidence="1" type="ORF">RHMOL_Rhmol07G0237200</name>
</gene>
<proteinExistence type="predicted"/>
<protein>
    <submittedName>
        <fullName evidence="1">Uncharacterized protein</fullName>
    </submittedName>
</protein>
<comment type="caution">
    <text evidence="1">The sequence shown here is derived from an EMBL/GenBank/DDBJ whole genome shotgun (WGS) entry which is preliminary data.</text>
</comment>